<evidence type="ECO:0000256" key="4">
    <source>
        <dbReference type="ARBA" id="ARBA00022989"/>
    </source>
</evidence>
<keyword evidence="4 6" id="KW-1133">Transmembrane helix</keyword>
<dbReference type="Gramene" id="PRQ36803">
    <property type="protein sequence ID" value="PRQ36803"/>
    <property type="gene ID" value="RchiOBHm_Chr4g0395591"/>
</dbReference>
<dbReference type="PANTHER" id="PTHR31113">
    <property type="entry name" value="UPF0496 PROTEIN 3-RELATED"/>
    <property type="match status" value="1"/>
</dbReference>
<dbReference type="AlphaFoldDB" id="A0A2P6QRJ7"/>
<sequence>MSLKDLCRREADWNLYKVACEEDAYLKSFDTDVQSRTTKIISTLQNGGVSTDYVSDAIAYVTEFNKQTVDAIRVCREDITSGAWKNKKKKMKSEESFKVVVEEYVDNSQEMLDFCSVLDKFLKSARNNHFEIEQVIQQCEMETDPEGGNKYVRISRKLKSLKASAHHYDSANRLLEKIQSLQAKNQGLIDKLKIEYEKLANKRKSVRAWKKAVNMIFITTVAAQVISAVAVLAMANPAASAAIAVTIAPVIAGHHWALGLLAEYEKSLNDDKVILQKMHDASVFCIKELGDVKFLIDKVVNEIDAVLFHDCHADSAMEEGQVENAIKNIKSTLDMFLKKIEILEEKGETCSSEVLKSRDKVVRSMKA</sequence>
<name>A0A2P6QRJ7_ROSCH</name>
<evidence type="ECO:0000256" key="5">
    <source>
        <dbReference type="ARBA" id="ARBA00023136"/>
    </source>
</evidence>
<gene>
    <name evidence="7" type="ORF">RchiOBHm_Chr4g0395591</name>
</gene>
<dbReference type="GO" id="GO:0016020">
    <property type="term" value="C:membrane"/>
    <property type="evidence" value="ECO:0007669"/>
    <property type="project" value="UniProtKB-SubCell"/>
</dbReference>
<comment type="similarity">
    <text evidence="2">Belongs to the UPF0496 family.</text>
</comment>
<dbReference type="EMBL" id="PDCK01000042">
    <property type="protein sequence ID" value="PRQ36803.1"/>
    <property type="molecule type" value="Genomic_DNA"/>
</dbReference>
<protein>
    <submittedName>
        <fullName evidence="7">Uncharacterized protein</fullName>
    </submittedName>
</protein>
<feature type="transmembrane region" description="Helical" evidence="6">
    <location>
        <begin position="212"/>
        <end position="235"/>
    </location>
</feature>
<dbReference type="Pfam" id="PF05055">
    <property type="entry name" value="DUF677"/>
    <property type="match status" value="1"/>
</dbReference>
<evidence type="ECO:0000256" key="6">
    <source>
        <dbReference type="SAM" id="Phobius"/>
    </source>
</evidence>
<evidence type="ECO:0000313" key="7">
    <source>
        <dbReference type="EMBL" id="PRQ36803.1"/>
    </source>
</evidence>
<evidence type="ECO:0000313" key="8">
    <source>
        <dbReference type="Proteomes" id="UP000238479"/>
    </source>
</evidence>
<proteinExistence type="inferred from homology"/>
<keyword evidence="3 6" id="KW-0812">Transmembrane</keyword>
<evidence type="ECO:0000256" key="3">
    <source>
        <dbReference type="ARBA" id="ARBA00022692"/>
    </source>
</evidence>
<accession>A0A2P6QRJ7</accession>
<dbReference type="STRING" id="74649.A0A2P6QRJ7"/>
<organism evidence="7 8">
    <name type="scientific">Rosa chinensis</name>
    <name type="common">China rose</name>
    <dbReference type="NCBI Taxonomy" id="74649"/>
    <lineage>
        <taxon>Eukaryota</taxon>
        <taxon>Viridiplantae</taxon>
        <taxon>Streptophyta</taxon>
        <taxon>Embryophyta</taxon>
        <taxon>Tracheophyta</taxon>
        <taxon>Spermatophyta</taxon>
        <taxon>Magnoliopsida</taxon>
        <taxon>eudicotyledons</taxon>
        <taxon>Gunneridae</taxon>
        <taxon>Pentapetalae</taxon>
        <taxon>rosids</taxon>
        <taxon>fabids</taxon>
        <taxon>Rosales</taxon>
        <taxon>Rosaceae</taxon>
        <taxon>Rosoideae</taxon>
        <taxon>Rosoideae incertae sedis</taxon>
        <taxon>Rosa</taxon>
    </lineage>
</organism>
<feature type="transmembrane region" description="Helical" evidence="6">
    <location>
        <begin position="241"/>
        <end position="262"/>
    </location>
</feature>
<comment type="caution">
    <text evidence="7">The sequence shown here is derived from an EMBL/GenBank/DDBJ whole genome shotgun (WGS) entry which is preliminary data.</text>
</comment>
<evidence type="ECO:0000256" key="1">
    <source>
        <dbReference type="ARBA" id="ARBA00004370"/>
    </source>
</evidence>
<dbReference type="PANTHER" id="PTHR31113:SF3">
    <property type="entry name" value="UPF0496 PROTEIN 1"/>
    <property type="match status" value="1"/>
</dbReference>
<comment type="subcellular location">
    <subcellularLocation>
        <location evidence="1">Membrane</location>
    </subcellularLocation>
</comment>
<keyword evidence="5 6" id="KW-0472">Membrane</keyword>
<evidence type="ECO:0000256" key="2">
    <source>
        <dbReference type="ARBA" id="ARBA00009074"/>
    </source>
</evidence>
<keyword evidence="8" id="KW-1185">Reference proteome</keyword>
<reference evidence="7 8" key="1">
    <citation type="journal article" date="2018" name="Nat. Genet.">
        <title>The Rosa genome provides new insights in the design of modern roses.</title>
        <authorList>
            <person name="Bendahmane M."/>
        </authorList>
    </citation>
    <scope>NUCLEOTIDE SEQUENCE [LARGE SCALE GENOMIC DNA]</scope>
    <source>
        <strain evidence="8">cv. Old Blush</strain>
    </source>
</reference>
<dbReference type="Proteomes" id="UP000238479">
    <property type="component" value="Chromosome 4"/>
</dbReference>
<dbReference type="InterPro" id="IPR007749">
    <property type="entry name" value="DUF677"/>
</dbReference>